<dbReference type="InterPro" id="IPR014710">
    <property type="entry name" value="RmlC-like_jellyroll"/>
</dbReference>
<accession>A0A382D9J6</accession>
<organism evidence="3">
    <name type="scientific">marine metagenome</name>
    <dbReference type="NCBI Taxonomy" id="408172"/>
    <lineage>
        <taxon>unclassified sequences</taxon>
        <taxon>metagenomes</taxon>
        <taxon>ecological metagenomes</taxon>
    </lineage>
</organism>
<sequence>VEKISLVDYIKNLPFFEEFSENEKSLILGKEGLVEKFQEGETIIQQGAVESWLYIILMGKVGLYKSIDDSSAEGRISLTEPEEIMVKELEIGSIFGEISMITGRPRNVTVRAKSNDVSVMKITREILESFEKPTQMKIQKQLLKRLSENLDDMNSECIKLKDVINKKLKPKV</sequence>
<dbReference type="PRINTS" id="PR00103">
    <property type="entry name" value="CAMPKINASE"/>
</dbReference>
<feature type="domain" description="Cyclic nucleotide-binding" evidence="2">
    <location>
        <begin position="15"/>
        <end position="148"/>
    </location>
</feature>
<proteinExistence type="predicted"/>
<feature type="coiled-coil region" evidence="1">
    <location>
        <begin position="136"/>
        <end position="163"/>
    </location>
</feature>
<dbReference type="InterPro" id="IPR000595">
    <property type="entry name" value="cNMP-bd_dom"/>
</dbReference>
<dbReference type="PANTHER" id="PTHR23011">
    <property type="entry name" value="CYCLIC NUCLEOTIDE-BINDING DOMAIN CONTAINING PROTEIN"/>
    <property type="match status" value="1"/>
</dbReference>
<evidence type="ECO:0000256" key="1">
    <source>
        <dbReference type="SAM" id="Coils"/>
    </source>
</evidence>
<dbReference type="InterPro" id="IPR018490">
    <property type="entry name" value="cNMP-bd_dom_sf"/>
</dbReference>
<evidence type="ECO:0000259" key="2">
    <source>
        <dbReference type="PROSITE" id="PS50042"/>
    </source>
</evidence>
<keyword evidence="1" id="KW-0175">Coiled coil</keyword>
<dbReference type="PROSITE" id="PS50042">
    <property type="entry name" value="CNMP_BINDING_3"/>
    <property type="match status" value="1"/>
</dbReference>
<dbReference type="EMBL" id="UINC01038319">
    <property type="protein sequence ID" value="SVB35166.1"/>
    <property type="molecule type" value="Genomic_DNA"/>
</dbReference>
<dbReference type="Pfam" id="PF00027">
    <property type="entry name" value="cNMP_binding"/>
    <property type="match status" value="1"/>
</dbReference>
<dbReference type="SUPFAM" id="SSF51206">
    <property type="entry name" value="cAMP-binding domain-like"/>
    <property type="match status" value="1"/>
</dbReference>
<feature type="non-terminal residue" evidence="3">
    <location>
        <position position="1"/>
    </location>
</feature>
<dbReference type="Gene3D" id="2.60.120.10">
    <property type="entry name" value="Jelly Rolls"/>
    <property type="match status" value="1"/>
</dbReference>
<dbReference type="CDD" id="cd00038">
    <property type="entry name" value="CAP_ED"/>
    <property type="match status" value="1"/>
</dbReference>
<dbReference type="AlphaFoldDB" id="A0A382D9J6"/>
<dbReference type="SMART" id="SM00100">
    <property type="entry name" value="cNMP"/>
    <property type="match status" value="1"/>
</dbReference>
<name>A0A382D9J6_9ZZZZ</name>
<evidence type="ECO:0000313" key="3">
    <source>
        <dbReference type="EMBL" id="SVB35166.1"/>
    </source>
</evidence>
<protein>
    <recommendedName>
        <fullName evidence="2">Cyclic nucleotide-binding domain-containing protein</fullName>
    </recommendedName>
</protein>
<gene>
    <name evidence="3" type="ORF">METZ01_LOCUS188020</name>
</gene>
<reference evidence="3" key="1">
    <citation type="submission" date="2018-05" db="EMBL/GenBank/DDBJ databases">
        <authorList>
            <person name="Lanie J.A."/>
            <person name="Ng W.-L."/>
            <person name="Kazmierczak K.M."/>
            <person name="Andrzejewski T.M."/>
            <person name="Davidsen T.M."/>
            <person name="Wayne K.J."/>
            <person name="Tettelin H."/>
            <person name="Glass J.I."/>
            <person name="Rusch D."/>
            <person name="Podicherti R."/>
            <person name="Tsui H.-C.T."/>
            <person name="Winkler M.E."/>
        </authorList>
    </citation>
    <scope>NUCLEOTIDE SEQUENCE</scope>
</reference>
<dbReference type="PANTHER" id="PTHR23011:SF28">
    <property type="entry name" value="CYCLIC NUCLEOTIDE-BINDING DOMAIN CONTAINING PROTEIN"/>
    <property type="match status" value="1"/>
</dbReference>